<evidence type="ECO:0000256" key="6">
    <source>
        <dbReference type="ARBA" id="ARBA00005144"/>
    </source>
</evidence>
<evidence type="ECO:0000256" key="8">
    <source>
        <dbReference type="ARBA" id="ARBA00022630"/>
    </source>
</evidence>
<comment type="subcellular location">
    <subcellularLocation>
        <location evidence="5">Membrane</location>
    </subcellularLocation>
    <subcellularLocation>
        <location evidence="4">Peroxisome matrix</location>
    </subcellularLocation>
</comment>
<feature type="domain" description="Glucose-methanol-choline oxidoreductase N-terminal" evidence="18">
    <location>
        <begin position="237"/>
        <end position="450"/>
    </location>
</feature>
<dbReference type="Pfam" id="PF05199">
    <property type="entry name" value="GMC_oxred_C"/>
    <property type="match status" value="1"/>
</dbReference>
<evidence type="ECO:0000256" key="13">
    <source>
        <dbReference type="ARBA" id="ARBA00023095"/>
    </source>
</evidence>
<evidence type="ECO:0000256" key="5">
    <source>
        <dbReference type="ARBA" id="ARBA00004370"/>
    </source>
</evidence>
<proteinExistence type="inferred from homology"/>
<feature type="domain" description="Glucose-methanol-choline oxidoreductase C-terminal" evidence="19">
    <location>
        <begin position="532"/>
        <end position="682"/>
    </location>
</feature>
<organism evidence="20 21">
    <name type="scientific">Debaryomyces fabryi</name>
    <dbReference type="NCBI Taxonomy" id="58627"/>
    <lineage>
        <taxon>Eukaryota</taxon>
        <taxon>Fungi</taxon>
        <taxon>Dikarya</taxon>
        <taxon>Ascomycota</taxon>
        <taxon>Saccharomycotina</taxon>
        <taxon>Pichiomycetes</taxon>
        <taxon>Debaryomycetaceae</taxon>
        <taxon>Debaryomyces</taxon>
    </lineage>
</organism>
<dbReference type="Gene3D" id="3.50.50.60">
    <property type="entry name" value="FAD/NAD(P)-binding domain"/>
    <property type="match status" value="2"/>
</dbReference>
<dbReference type="GO" id="GO:0015945">
    <property type="term" value="P:methanol metabolic process"/>
    <property type="evidence" value="ECO:0007669"/>
    <property type="project" value="UniProtKB-KW"/>
</dbReference>
<dbReference type="InterPro" id="IPR000172">
    <property type="entry name" value="GMC_OxRdtase_N"/>
</dbReference>
<dbReference type="GO" id="GO:0005782">
    <property type="term" value="C:peroxisomal matrix"/>
    <property type="evidence" value="ECO:0007669"/>
    <property type="project" value="UniProtKB-SubCell"/>
</dbReference>
<keyword evidence="15" id="KW-0576">Peroxisome</keyword>
<dbReference type="EMBL" id="LMYN01000020">
    <property type="protein sequence ID" value="KSA02773.1"/>
    <property type="molecule type" value="Genomic_DNA"/>
</dbReference>
<evidence type="ECO:0000256" key="10">
    <source>
        <dbReference type="ARBA" id="ARBA00022827"/>
    </source>
</evidence>
<dbReference type="InterPro" id="IPR007867">
    <property type="entry name" value="GMC_OxRtase_C"/>
</dbReference>
<dbReference type="OrthoDB" id="269227at2759"/>
<dbReference type="InterPro" id="IPR012400">
    <property type="entry name" value="Long_Oxdase"/>
</dbReference>
<reference evidence="20 21" key="1">
    <citation type="submission" date="2015-11" db="EMBL/GenBank/DDBJ databases">
        <title>The genome of Debaryomyces fabryi.</title>
        <authorList>
            <person name="Tafer H."/>
            <person name="Lopandic K."/>
        </authorList>
    </citation>
    <scope>NUCLEOTIDE SEQUENCE [LARGE SCALE GENOMIC DNA]</scope>
    <source>
        <strain evidence="20 21">CBS 789</strain>
    </source>
</reference>
<dbReference type="EC" id="1.1.3.20" evidence="16"/>
<evidence type="ECO:0000259" key="19">
    <source>
        <dbReference type="Pfam" id="PF05199"/>
    </source>
</evidence>
<evidence type="ECO:0000256" key="9">
    <source>
        <dbReference type="ARBA" id="ARBA00022692"/>
    </source>
</evidence>
<keyword evidence="11" id="KW-1133">Transmembrane helix</keyword>
<dbReference type="PANTHER" id="PTHR46056:SF12">
    <property type="entry name" value="LONG-CHAIN-ALCOHOL OXIDASE"/>
    <property type="match status" value="1"/>
</dbReference>
<evidence type="ECO:0000256" key="16">
    <source>
        <dbReference type="PIRNR" id="PIRNR028937"/>
    </source>
</evidence>
<dbReference type="PANTHER" id="PTHR46056">
    <property type="entry name" value="LONG-CHAIN-ALCOHOL OXIDASE"/>
    <property type="match status" value="1"/>
</dbReference>
<protein>
    <recommendedName>
        <fullName evidence="16">Long-chain-alcohol oxidase</fullName>
        <ecNumber evidence="16">1.1.3.20</ecNumber>
    </recommendedName>
</protein>
<evidence type="ECO:0000256" key="7">
    <source>
        <dbReference type="ARBA" id="ARBA00010790"/>
    </source>
</evidence>
<keyword evidence="10" id="KW-0274">FAD</keyword>
<dbReference type="AlphaFoldDB" id="A0A0V1Q3F1"/>
<evidence type="ECO:0000256" key="4">
    <source>
        <dbReference type="ARBA" id="ARBA00004253"/>
    </source>
</evidence>
<keyword evidence="8" id="KW-0285">Flavoprotein</keyword>
<keyword evidence="21" id="KW-1185">Reference proteome</keyword>
<dbReference type="RefSeq" id="XP_015468875.1">
    <property type="nucleotide sequence ID" value="XM_015610307.1"/>
</dbReference>
<dbReference type="GO" id="GO:0046577">
    <property type="term" value="F:long-chain-alcohol oxidase activity"/>
    <property type="evidence" value="ECO:0007669"/>
    <property type="project" value="UniProtKB-EC"/>
</dbReference>
<evidence type="ECO:0000256" key="15">
    <source>
        <dbReference type="ARBA" id="ARBA00023140"/>
    </source>
</evidence>
<evidence type="ECO:0000259" key="18">
    <source>
        <dbReference type="Pfam" id="PF00732"/>
    </source>
</evidence>
<feature type="active site" description="Proton acceptor" evidence="17">
    <location>
        <position position="629"/>
    </location>
</feature>
<dbReference type="InterPro" id="IPR036188">
    <property type="entry name" value="FAD/NAD-bd_sf"/>
</dbReference>
<evidence type="ECO:0000313" key="21">
    <source>
        <dbReference type="Proteomes" id="UP000054251"/>
    </source>
</evidence>
<evidence type="ECO:0000313" key="20">
    <source>
        <dbReference type="EMBL" id="KSA02773.1"/>
    </source>
</evidence>
<evidence type="ECO:0000256" key="12">
    <source>
        <dbReference type="ARBA" id="ARBA00023002"/>
    </source>
</evidence>
<dbReference type="UniPathway" id="UPA00147"/>
<evidence type="ECO:0000256" key="17">
    <source>
        <dbReference type="PIRSR" id="PIRSR028937-1"/>
    </source>
</evidence>
<dbReference type="GO" id="GO:0050660">
    <property type="term" value="F:flavin adenine dinucleotide binding"/>
    <property type="evidence" value="ECO:0007669"/>
    <property type="project" value="InterPro"/>
</dbReference>
<dbReference type="SUPFAM" id="SSF51905">
    <property type="entry name" value="FAD/NAD(P)-binding domain"/>
    <property type="match status" value="1"/>
</dbReference>
<evidence type="ECO:0000256" key="1">
    <source>
        <dbReference type="ARBA" id="ARBA00000920"/>
    </source>
</evidence>
<dbReference type="GO" id="GO:0046188">
    <property type="term" value="P:methane catabolic process"/>
    <property type="evidence" value="ECO:0007669"/>
    <property type="project" value="UniProtKB-UniPathway"/>
</dbReference>
<comment type="caution">
    <text evidence="20">The sequence shown here is derived from an EMBL/GenBank/DDBJ whole genome shotgun (WGS) entry which is preliminary data.</text>
</comment>
<gene>
    <name evidence="20" type="ORF">AC631_01477</name>
</gene>
<dbReference type="Pfam" id="PF00732">
    <property type="entry name" value="GMC_oxred_N"/>
    <property type="match status" value="1"/>
</dbReference>
<comment type="function">
    <text evidence="3">Long-chain fatty alcohol oxidase involved in the omega-oxidation pathway of lipid degradation.</text>
</comment>
<evidence type="ECO:0000256" key="11">
    <source>
        <dbReference type="ARBA" id="ARBA00022989"/>
    </source>
</evidence>
<dbReference type="GeneID" id="26838486"/>
<name>A0A0V1Q3F1_9ASCO</name>
<dbReference type="GO" id="GO:0047639">
    <property type="term" value="F:alcohol oxidase activity"/>
    <property type="evidence" value="ECO:0007669"/>
    <property type="project" value="UniProtKB-EC"/>
</dbReference>
<sequence>MISYVVEDKHVEVFLFLADAIVHATTPENIEPFLDENFDKDRLEEYCKTFTRPSEVPGYKDSIKECVNGTPVSSSRTFILLMNVLDSRVLAPTLTGSITLIRDMSYEQRETLLKSWQNSNLEIFRRLFKLIYALSISTFIKLCPDLHNQAVGYPGREMRDKIYESFEIDPFRYEMLEHPTGDELYAPNIDVLIIGSGSGAGVVAHTLSNDGHKCLVLEKGKYFHQTELVFDEKDGNKNLYEHGGILTTLNQQTMILAGSTFGGGSTVNWSACLKTPFKVRKEWYDDFGVDWAANELYDKCTDYVWKKMGATIEDIKHSFSNQVILNGAEKLGYTAKPVEQNNGNHPNHSCGFCHLGCKFNVKQGSSACWFRDASTKGCQFMDQVKVVRLLHKGGKAVGALCQDTVSGHEFTIKGPKKFVVCGGSLNTPVVLQNSGFKNKNIGANLKLHPVTVLFGDFGKEHNTKPFNESILTTVCTEVDDLDGKAHGAKIETILHTPLLESAFMPWESSDKARQDLLRYNNMAAMLIITRDTSSGTVKADATKPNSLIIDYEVNKYDRNALLQAILISADMLYIEGAKEIIHPQSWVPNFKPSKPKEERSIKDKDYVEWRTSVSKAKLDSYGCTYGSAHQMSSCRISGKGPRYGACDNKGRLYECKNVYVADASAMPTASGANPMISTMSIARLIALGISKELQPQARL</sequence>
<evidence type="ECO:0000256" key="14">
    <source>
        <dbReference type="ARBA" id="ARBA00023136"/>
    </source>
</evidence>
<keyword evidence="9" id="KW-0812">Transmembrane</keyword>
<comment type="catalytic activity">
    <reaction evidence="2">
        <text>a primary alcohol + O2 = an aldehyde + H2O2</text>
        <dbReference type="Rhea" id="RHEA:19829"/>
        <dbReference type="ChEBI" id="CHEBI:15379"/>
        <dbReference type="ChEBI" id="CHEBI:15734"/>
        <dbReference type="ChEBI" id="CHEBI:16240"/>
        <dbReference type="ChEBI" id="CHEBI:17478"/>
        <dbReference type="EC" id="1.1.3.13"/>
    </reaction>
</comment>
<keyword evidence="13" id="KW-0485">Methanol utilization</keyword>
<dbReference type="PIRSF" id="PIRSF028937">
    <property type="entry name" value="Lg_Ch_AO"/>
    <property type="match status" value="1"/>
</dbReference>
<evidence type="ECO:0000256" key="3">
    <source>
        <dbReference type="ARBA" id="ARBA00003842"/>
    </source>
</evidence>
<dbReference type="Proteomes" id="UP000054251">
    <property type="component" value="Unassembled WGS sequence"/>
</dbReference>
<dbReference type="GO" id="GO:0016020">
    <property type="term" value="C:membrane"/>
    <property type="evidence" value="ECO:0007669"/>
    <property type="project" value="UniProtKB-SubCell"/>
</dbReference>
<keyword evidence="14" id="KW-0472">Membrane</keyword>
<comment type="pathway">
    <text evidence="6">Energy metabolism; methane degradation.</text>
</comment>
<keyword evidence="12 16" id="KW-0560">Oxidoreductase</keyword>
<accession>A0A0V1Q3F1</accession>
<comment type="catalytic activity">
    <reaction evidence="1 16">
        <text>a long-chain primary fatty alcohol + O2 = a long-chain fatty aldehyde + H2O2</text>
        <dbReference type="Rhea" id="RHEA:22756"/>
        <dbReference type="ChEBI" id="CHEBI:15379"/>
        <dbReference type="ChEBI" id="CHEBI:16240"/>
        <dbReference type="ChEBI" id="CHEBI:17176"/>
        <dbReference type="ChEBI" id="CHEBI:77396"/>
        <dbReference type="EC" id="1.1.3.20"/>
    </reaction>
</comment>
<evidence type="ECO:0000256" key="2">
    <source>
        <dbReference type="ARBA" id="ARBA00001411"/>
    </source>
</evidence>
<comment type="similarity">
    <text evidence="7 16">Belongs to the GMC oxidoreductase family.</text>
</comment>